<feature type="transmembrane region" description="Helical" evidence="8">
    <location>
        <begin position="224"/>
        <end position="243"/>
    </location>
</feature>
<evidence type="ECO:0000256" key="2">
    <source>
        <dbReference type="ARBA" id="ARBA00022448"/>
    </source>
</evidence>
<accession>A0AAX2SFM9</accession>
<evidence type="ECO:0000256" key="7">
    <source>
        <dbReference type="ARBA" id="ARBA00023136"/>
    </source>
</evidence>
<feature type="transmembrane region" description="Helical" evidence="8">
    <location>
        <begin position="153"/>
        <end position="179"/>
    </location>
</feature>
<feature type="transmembrane region" description="Helical" evidence="8">
    <location>
        <begin position="383"/>
        <end position="401"/>
    </location>
</feature>
<dbReference type="GeneID" id="93231267"/>
<keyword evidence="4 8" id="KW-0812">Transmembrane</keyword>
<dbReference type="GO" id="GO:0005886">
    <property type="term" value="C:plasma membrane"/>
    <property type="evidence" value="ECO:0007669"/>
    <property type="project" value="UniProtKB-SubCell"/>
</dbReference>
<name>A0AAX2SFM9_KOCRH</name>
<keyword evidence="10" id="KW-1185">Reference proteome</keyword>
<proteinExistence type="predicted"/>
<dbReference type="PANTHER" id="PTHR32024">
    <property type="entry name" value="TRK SYSTEM POTASSIUM UPTAKE PROTEIN TRKG-RELATED"/>
    <property type="match status" value="1"/>
</dbReference>
<evidence type="ECO:0000256" key="3">
    <source>
        <dbReference type="ARBA" id="ARBA00022475"/>
    </source>
</evidence>
<gene>
    <name evidence="9" type="ORF">E4P33_05795</name>
</gene>
<dbReference type="AlphaFoldDB" id="A0AAX2SFM9"/>
<comment type="caution">
    <text evidence="9">The sequence shown here is derived from an EMBL/GenBank/DDBJ whole genome shotgun (WGS) entry which is preliminary data.</text>
</comment>
<dbReference type="GO" id="GO:0008324">
    <property type="term" value="F:monoatomic cation transmembrane transporter activity"/>
    <property type="evidence" value="ECO:0007669"/>
    <property type="project" value="InterPro"/>
</dbReference>
<dbReference type="GO" id="GO:0030001">
    <property type="term" value="P:metal ion transport"/>
    <property type="evidence" value="ECO:0007669"/>
    <property type="project" value="UniProtKB-ARBA"/>
</dbReference>
<keyword evidence="2" id="KW-0813">Transport</keyword>
<feature type="transmembrane region" description="Helical" evidence="8">
    <location>
        <begin position="48"/>
        <end position="72"/>
    </location>
</feature>
<reference evidence="9 10" key="1">
    <citation type="submission" date="2019-03" db="EMBL/GenBank/DDBJ databases">
        <title>Genome Sequencing and Assembly of Various Microbes Isolated from Alder Root Nodule.</title>
        <authorList>
            <person name="Swanson E."/>
            <person name="Sevigny J.L."/>
            <person name="Pesce C."/>
            <person name="Davis I."/>
            <person name="Kleiner V."/>
            <person name="Tisa L."/>
        </authorList>
    </citation>
    <scope>NUCLEOTIDE SEQUENCE [LARGE SCALE GENOMIC DNA]</scope>
    <source>
        <strain evidence="9 10">4R-31</strain>
    </source>
</reference>
<keyword evidence="3" id="KW-1003">Cell membrane</keyword>
<protein>
    <submittedName>
        <fullName evidence="9">TrkH family potassium uptake protein</fullName>
    </submittedName>
</protein>
<organism evidence="9 10">
    <name type="scientific">Kocuria rhizophila</name>
    <dbReference type="NCBI Taxonomy" id="72000"/>
    <lineage>
        <taxon>Bacteria</taxon>
        <taxon>Bacillati</taxon>
        <taxon>Actinomycetota</taxon>
        <taxon>Actinomycetes</taxon>
        <taxon>Micrococcales</taxon>
        <taxon>Micrococcaceae</taxon>
        <taxon>Kocuria</taxon>
    </lineage>
</organism>
<feature type="transmembrane region" description="Helical" evidence="8">
    <location>
        <begin position="441"/>
        <end position="462"/>
    </location>
</feature>
<dbReference type="RefSeq" id="WP_039101426.1">
    <property type="nucleotide sequence ID" value="NZ_CP072262.1"/>
</dbReference>
<evidence type="ECO:0000313" key="10">
    <source>
        <dbReference type="Proteomes" id="UP000298017"/>
    </source>
</evidence>
<evidence type="ECO:0000256" key="8">
    <source>
        <dbReference type="SAM" id="Phobius"/>
    </source>
</evidence>
<dbReference type="Proteomes" id="UP000298017">
    <property type="component" value="Unassembled WGS sequence"/>
</dbReference>
<sequence length="479" mass="50686">MPITEAFRQAAIRVHTHGSRIRRTVPTMRSRRDPLHVHELTPGRSARLILSAFLLALLTGTGLLMLPLATVAPGSTDVITAAFTATSALCVTGLITVDTATYWTPFGQVVIICLIQVGGLGVMTFTTMLGILLSRRLGLSARLLTSAETKSGGGARLVVARIVGTTLVIEGTAATILFLRFLLHYDYSVGTALWHGVFHAVSAFNNAGFALYTLNVMDFSGDAVVLLTLSSCVILGGLGFPVLAELRRHIRIPHRWSMNTRLVLFATPLLLLSGTVFILVLEWSNPATLGSQSPAVKVLNAFFQSTISRTAGFNSIDISQMHPVSWLGMDILMFIGGGPAGTAGGLKVTTFGVLFFIALTEIRGGAAVPVLGKQLSRSVQREAITVVVLAAGAVIGGSMLLMLTDQSLGLDRVLFEVVSAFSTVGLSTGITPALEPFAQCVLIALMVMGRLGPVTVAAAIAYGRRPPSFGLPKERPLIG</sequence>
<feature type="transmembrane region" description="Helical" evidence="8">
    <location>
        <begin position="413"/>
        <end position="434"/>
    </location>
</feature>
<evidence type="ECO:0000256" key="5">
    <source>
        <dbReference type="ARBA" id="ARBA00022989"/>
    </source>
</evidence>
<evidence type="ECO:0000256" key="4">
    <source>
        <dbReference type="ARBA" id="ARBA00022692"/>
    </source>
</evidence>
<keyword evidence="7 8" id="KW-0472">Membrane</keyword>
<feature type="transmembrane region" description="Helical" evidence="8">
    <location>
        <begin position="191"/>
        <end position="212"/>
    </location>
</feature>
<feature type="transmembrane region" description="Helical" evidence="8">
    <location>
        <begin position="109"/>
        <end position="133"/>
    </location>
</feature>
<feature type="transmembrane region" description="Helical" evidence="8">
    <location>
        <begin position="78"/>
        <end position="97"/>
    </location>
</feature>
<keyword evidence="6" id="KW-0406">Ion transport</keyword>
<dbReference type="InterPro" id="IPR003445">
    <property type="entry name" value="Cat_transpt"/>
</dbReference>
<dbReference type="Pfam" id="PF02386">
    <property type="entry name" value="TrkH"/>
    <property type="match status" value="1"/>
</dbReference>
<evidence type="ECO:0000256" key="1">
    <source>
        <dbReference type="ARBA" id="ARBA00004651"/>
    </source>
</evidence>
<keyword evidence="5 8" id="KW-1133">Transmembrane helix</keyword>
<evidence type="ECO:0000313" key="9">
    <source>
        <dbReference type="EMBL" id="TFI02050.1"/>
    </source>
</evidence>
<comment type="subcellular location">
    <subcellularLocation>
        <location evidence="1">Cell membrane</location>
        <topology evidence="1">Multi-pass membrane protein</topology>
    </subcellularLocation>
</comment>
<dbReference type="EMBL" id="SPNK01000004">
    <property type="protein sequence ID" value="TFI02050.1"/>
    <property type="molecule type" value="Genomic_DNA"/>
</dbReference>
<evidence type="ECO:0000256" key="6">
    <source>
        <dbReference type="ARBA" id="ARBA00023065"/>
    </source>
</evidence>
<feature type="transmembrane region" description="Helical" evidence="8">
    <location>
        <begin position="263"/>
        <end position="281"/>
    </location>
</feature>
<dbReference type="PANTHER" id="PTHR32024:SF1">
    <property type="entry name" value="KTR SYSTEM POTASSIUM UPTAKE PROTEIN B"/>
    <property type="match status" value="1"/>
</dbReference>